<keyword evidence="4" id="KW-0862">Zinc</keyword>
<feature type="compositionally biased region" description="Basic and acidic residues" evidence="6">
    <location>
        <begin position="432"/>
        <end position="448"/>
    </location>
</feature>
<sequence length="741" mass="83540">MDPNFSTPHLTTVLHSALTTYLTALRKEQSLHEAGLPRQGKDIETAEDFERRGGEEERIAAVELLLGLEERITTLVERWVSRGEEINLGTAGQDLIGEIETAAGLRLELVDNRISEQQRKIEHEEPYINTLTGEWIYPDTAGPSHDCSSPTSDGFGEIHTPKTEPEDPNDVIPDLLEDIDNLIDLNCFTPRTEQISNDMKSYLKHLMPPLIPPTGSGSKPRSRSQSRSRSQISSQKKPEVRPKQKSRIESSQPSSQKNKLHSSRPRTSRAKVESSSSSSGSELSSDELTAQRLQAEWDHENDLLQSQLRFARNLEHRSHSPSQFELDRLEAQRLQAQIEEEQAESDARRAARLERETEEAIRIAAEWENEDSHAAALQREWEEQDRRLGEQEDFARILLRRDEERATSLEGDLAAAQAAQAQWEQEVQEQENQARRATKDEERREGEARKRRATAEAAEAEQKSKLEKERAARKEAEKKVRVETERLQRQQAEKKAKLDREQRANEEAAKKIQLEARKKEKLRVEDAKNAREMAEKEKQRVTDAKKARELLEKEKKARQADCVSCMEAGEKAKMCVLSCEHAYCEECIGGAFQAALSSKTRFKCCKLNVPVNVASSWLDATFIASYKMLILEQATKDPRYCSNKECTKFIPPANIHGAIAICQTCKHRTCAPCGNGEHSGVCKEDKEGQVLQALAEKEGWRNCPSAYSSGVGNARVSGMTSFWAPVAGHVSACKFAVSIQL</sequence>
<organism evidence="8 9">
    <name type="scientific">Sclerotinia borealis (strain F-4128)</name>
    <dbReference type="NCBI Taxonomy" id="1432307"/>
    <lineage>
        <taxon>Eukaryota</taxon>
        <taxon>Fungi</taxon>
        <taxon>Dikarya</taxon>
        <taxon>Ascomycota</taxon>
        <taxon>Pezizomycotina</taxon>
        <taxon>Leotiomycetes</taxon>
        <taxon>Helotiales</taxon>
        <taxon>Sclerotiniaceae</taxon>
        <taxon>Sclerotinia</taxon>
    </lineage>
</organism>
<dbReference type="Proteomes" id="UP000019487">
    <property type="component" value="Unassembled WGS sequence"/>
</dbReference>
<feature type="compositionally biased region" description="Basic and acidic residues" evidence="6">
    <location>
        <begin position="236"/>
        <end position="248"/>
    </location>
</feature>
<keyword evidence="3" id="KW-0833">Ubl conjugation pathway</keyword>
<accession>W9CJL3</accession>
<dbReference type="HOGENOM" id="CLU_374752_0_0_1"/>
<feature type="compositionally biased region" description="Basic and acidic residues" evidence="6">
    <location>
        <begin position="460"/>
        <end position="507"/>
    </location>
</feature>
<keyword evidence="2" id="KW-0863">Zinc-finger</keyword>
<feature type="compositionally biased region" description="Basic residues" evidence="6">
    <location>
        <begin position="258"/>
        <end position="269"/>
    </location>
</feature>
<dbReference type="OrthoDB" id="10009520at2759"/>
<dbReference type="GO" id="GO:0008270">
    <property type="term" value="F:zinc ion binding"/>
    <property type="evidence" value="ECO:0007669"/>
    <property type="project" value="UniProtKB-KW"/>
</dbReference>
<evidence type="ECO:0000313" key="9">
    <source>
        <dbReference type="Proteomes" id="UP000019487"/>
    </source>
</evidence>
<evidence type="ECO:0000256" key="3">
    <source>
        <dbReference type="ARBA" id="ARBA00022786"/>
    </source>
</evidence>
<keyword evidence="9" id="KW-1185">Reference proteome</keyword>
<keyword evidence="5" id="KW-0175">Coiled coil</keyword>
<dbReference type="EMBL" id="AYSA01000155">
    <property type="protein sequence ID" value="ESZ96061.1"/>
    <property type="molecule type" value="Genomic_DNA"/>
</dbReference>
<dbReference type="SUPFAM" id="SSF57850">
    <property type="entry name" value="RING/U-box"/>
    <property type="match status" value="1"/>
</dbReference>
<dbReference type="PROSITE" id="PS00518">
    <property type="entry name" value="ZF_RING_1"/>
    <property type="match status" value="1"/>
</dbReference>
<evidence type="ECO:0000256" key="1">
    <source>
        <dbReference type="ARBA" id="ARBA00022723"/>
    </source>
</evidence>
<protein>
    <recommendedName>
        <fullName evidence="7">IBR domain-containing protein</fullName>
    </recommendedName>
</protein>
<evidence type="ECO:0000256" key="5">
    <source>
        <dbReference type="SAM" id="Coils"/>
    </source>
</evidence>
<reference evidence="8 9" key="1">
    <citation type="journal article" date="2014" name="Genome Announc.">
        <title>Draft genome sequence of Sclerotinia borealis, a psychrophilic plant pathogenic fungus.</title>
        <authorList>
            <person name="Mardanov A.V."/>
            <person name="Beletsky A.V."/>
            <person name="Kadnikov V.V."/>
            <person name="Ignatov A.N."/>
            <person name="Ravin N.V."/>
        </authorList>
    </citation>
    <scope>NUCLEOTIDE SEQUENCE [LARGE SCALE GENOMIC DNA]</scope>
    <source>
        <strain evidence="9">F-4157</strain>
    </source>
</reference>
<gene>
    <name evidence="8" type="ORF">SBOR_3538</name>
</gene>
<feature type="region of interest" description="Disordered" evidence="6">
    <location>
        <begin position="139"/>
        <end position="169"/>
    </location>
</feature>
<dbReference type="STRING" id="1432307.W9CJL3"/>
<evidence type="ECO:0000256" key="4">
    <source>
        <dbReference type="ARBA" id="ARBA00022833"/>
    </source>
</evidence>
<dbReference type="CDD" id="cd20335">
    <property type="entry name" value="BRcat_RBR"/>
    <property type="match status" value="1"/>
</dbReference>
<evidence type="ECO:0000256" key="6">
    <source>
        <dbReference type="SAM" id="MobiDB-lite"/>
    </source>
</evidence>
<feature type="compositionally biased region" description="Low complexity" evidence="6">
    <location>
        <begin position="414"/>
        <end position="425"/>
    </location>
</feature>
<name>W9CJL3_SCLBF</name>
<evidence type="ECO:0000256" key="2">
    <source>
        <dbReference type="ARBA" id="ARBA00022771"/>
    </source>
</evidence>
<dbReference type="InterPro" id="IPR017907">
    <property type="entry name" value="Znf_RING_CS"/>
</dbReference>
<feature type="domain" description="IBR" evidence="7">
    <location>
        <begin position="631"/>
        <end position="681"/>
    </location>
</feature>
<feature type="region of interest" description="Disordered" evidence="6">
    <location>
        <begin position="410"/>
        <end position="507"/>
    </location>
</feature>
<feature type="compositionally biased region" description="Low complexity" evidence="6">
    <location>
        <begin position="273"/>
        <end position="287"/>
    </location>
</feature>
<proteinExistence type="predicted"/>
<evidence type="ECO:0000313" key="8">
    <source>
        <dbReference type="EMBL" id="ESZ96061.1"/>
    </source>
</evidence>
<feature type="region of interest" description="Disordered" evidence="6">
    <location>
        <begin position="206"/>
        <end position="287"/>
    </location>
</feature>
<comment type="caution">
    <text evidence="8">The sequence shown here is derived from an EMBL/GenBank/DDBJ whole genome shotgun (WGS) entry which is preliminary data.</text>
</comment>
<dbReference type="AlphaFoldDB" id="W9CJL3"/>
<dbReference type="InterPro" id="IPR002867">
    <property type="entry name" value="IBR_dom"/>
</dbReference>
<dbReference type="Pfam" id="PF01485">
    <property type="entry name" value="IBR"/>
    <property type="match status" value="1"/>
</dbReference>
<keyword evidence="1" id="KW-0479">Metal-binding</keyword>
<evidence type="ECO:0000259" key="7">
    <source>
        <dbReference type="Pfam" id="PF01485"/>
    </source>
</evidence>
<feature type="coiled-coil region" evidence="5">
    <location>
        <begin position="324"/>
        <end position="370"/>
    </location>
</feature>